<organism evidence="3 4">
    <name type="scientific">Duncaniella freteri</name>
    <dbReference type="NCBI Taxonomy" id="2530391"/>
    <lineage>
        <taxon>Bacteria</taxon>
        <taxon>Pseudomonadati</taxon>
        <taxon>Bacteroidota</taxon>
        <taxon>Bacteroidia</taxon>
        <taxon>Bacteroidales</taxon>
        <taxon>Muribaculaceae</taxon>
        <taxon>Duncaniella</taxon>
    </lineage>
</organism>
<feature type="transmembrane region" description="Helical" evidence="1">
    <location>
        <begin position="36"/>
        <end position="58"/>
    </location>
</feature>
<name>A0A4Z0V4D0_9BACT</name>
<dbReference type="PANTHER" id="PTHR34220">
    <property type="entry name" value="SENSOR HISTIDINE KINASE YPDA"/>
    <property type="match status" value="1"/>
</dbReference>
<feature type="transmembrane region" description="Helical" evidence="1">
    <location>
        <begin position="9"/>
        <end position="30"/>
    </location>
</feature>
<dbReference type="InterPro" id="IPR036890">
    <property type="entry name" value="HATPase_C_sf"/>
</dbReference>
<dbReference type="EMBL" id="SJSA01000002">
    <property type="protein sequence ID" value="TGG36405.1"/>
    <property type="molecule type" value="Genomic_DNA"/>
</dbReference>
<dbReference type="Pfam" id="PF06580">
    <property type="entry name" value="His_kinase"/>
    <property type="match status" value="1"/>
</dbReference>
<dbReference type="PANTHER" id="PTHR34220:SF7">
    <property type="entry name" value="SENSOR HISTIDINE KINASE YPDA"/>
    <property type="match status" value="1"/>
</dbReference>
<feature type="transmembrane region" description="Helical" evidence="1">
    <location>
        <begin position="110"/>
        <end position="137"/>
    </location>
</feature>
<comment type="caution">
    <text evidence="3">The sequence shown here is derived from an EMBL/GenBank/DDBJ whole genome shotgun (WGS) entry which is preliminary data.</text>
</comment>
<dbReference type="AlphaFoldDB" id="A0A4Z0V4D0"/>
<dbReference type="Gene3D" id="3.30.565.10">
    <property type="entry name" value="Histidine kinase-like ATPase, C-terminal domain"/>
    <property type="match status" value="1"/>
</dbReference>
<gene>
    <name evidence="3" type="ORF">EZ315_11105</name>
</gene>
<keyword evidence="1" id="KW-0472">Membrane</keyword>
<dbReference type="InterPro" id="IPR050640">
    <property type="entry name" value="Bact_2-comp_sensor_kinase"/>
</dbReference>
<keyword evidence="1" id="KW-1133">Transmembrane helix</keyword>
<feature type="domain" description="Signal transduction histidine kinase internal region" evidence="2">
    <location>
        <begin position="153"/>
        <end position="230"/>
    </location>
</feature>
<keyword evidence="4" id="KW-1185">Reference proteome</keyword>
<dbReference type="GeneID" id="82150336"/>
<dbReference type="GO" id="GO:0016020">
    <property type="term" value="C:membrane"/>
    <property type="evidence" value="ECO:0007669"/>
    <property type="project" value="InterPro"/>
</dbReference>
<reference evidence="3 4" key="1">
    <citation type="submission" date="2019-02" db="EMBL/GenBank/DDBJ databases">
        <title>Isolation and identification of novel species under the genus Muribaculum.</title>
        <authorList>
            <person name="Miyake S."/>
            <person name="Ding Y."/>
            <person name="Low A."/>
            <person name="Soh M."/>
            <person name="Seedorf H."/>
        </authorList>
    </citation>
    <scope>NUCLEOTIDE SEQUENCE [LARGE SCALE GENOMIC DNA]</scope>
    <source>
        <strain evidence="3 4">TLL-A3</strain>
    </source>
</reference>
<protein>
    <submittedName>
        <fullName evidence="3">Histidine kinase</fullName>
    </submittedName>
</protein>
<accession>A0A4Z0V4D0</accession>
<keyword evidence="3" id="KW-0418">Kinase</keyword>
<keyword evidence="3" id="KW-0808">Transferase</keyword>
<dbReference type="InterPro" id="IPR010559">
    <property type="entry name" value="Sig_transdc_His_kin_internal"/>
</dbReference>
<sequence>MKTKKDSALAFDLFFCLVFMPLIIVLGPAWYWITSWPLFCVLVFGFFYACYFVITRIHVPDMLLAKNYRLIAWVFGVLVIVNYLLSWYPLPQMEFVTPAMSEYQTQVRDYSVSLSLWMMFSLVLGYSVTTSLVKGLYEQLLLKRRIENERDKAELAMFRAQISPHFMFNTLNTLYSLVIGTSQKAEDAFIKFTEILKYTYVTIENEKVALDDEVAYIQNYIDLQNIRLNSHTRVDWRHDIEDGKVMIPPMIFLTFVENAFKYGASTSRDCMVEISLSVHKGVLLFETRNRLMKHADEFRTEEPVGIENCRARLSALYPGRFSLDTEEKDGVYHVALRISLKR</sequence>
<evidence type="ECO:0000259" key="2">
    <source>
        <dbReference type="Pfam" id="PF06580"/>
    </source>
</evidence>
<dbReference type="Proteomes" id="UP000297635">
    <property type="component" value="Unassembled WGS sequence"/>
</dbReference>
<evidence type="ECO:0000313" key="3">
    <source>
        <dbReference type="EMBL" id="TGG36405.1"/>
    </source>
</evidence>
<evidence type="ECO:0000313" key="4">
    <source>
        <dbReference type="Proteomes" id="UP000297635"/>
    </source>
</evidence>
<proteinExistence type="predicted"/>
<keyword evidence="1" id="KW-0812">Transmembrane</keyword>
<dbReference type="RefSeq" id="WP_135472144.1">
    <property type="nucleotide sequence ID" value="NZ_CASCNC010000035.1"/>
</dbReference>
<dbReference type="GO" id="GO:0000155">
    <property type="term" value="F:phosphorelay sensor kinase activity"/>
    <property type="evidence" value="ECO:0007669"/>
    <property type="project" value="InterPro"/>
</dbReference>
<feature type="transmembrane region" description="Helical" evidence="1">
    <location>
        <begin position="70"/>
        <end position="90"/>
    </location>
</feature>
<evidence type="ECO:0000256" key="1">
    <source>
        <dbReference type="SAM" id="Phobius"/>
    </source>
</evidence>